<dbReference type="Ensembl" id="ENSSFAT00005037548.1">
    <property type="protein sequence ID" value="ENSSFAP00005036190.1"/>
    <property type="gene ID" value="ENSSFAG00005018288.1"/>
</dbReference>
<dbReference type="InterPro" id="IPR011989">
    <property type="entry name" value="ARM-like"/>
</dbReference>
<name>A0A672I599_SALFA</name>
<dbReference type="Gene3D" id="1.25.10.10">
    <property type="entry name" value="Leucine-rich Repeat Variant"/>
    <property type="match status" value="1"/>
</dbReference>
<reference evidence="1" key="2">
    <citation type="submission" date="2025-08" db="UniProtKB">
        <authorList>
            <consortium name="Ensembl"/>
        </authorList>
    </citation>
    <scope>IDENTIFICATION</scope>
</reference>
<proteinExistence type="predicted"/>
<dbReference type="PANTHER" id="PTHR34258:SF1">
    <property type="entry name" value="ARMADILLO-LIKE HELICAL DOMAIN CONTAINING PROTEIN 1"/>
    <property type="match status" value="1"/>
</dbReference>
<reference evidence="1" key="1">
    <citation type="submission" date="2019-06" db="EMBL/GenBank/DDBJ databases">
        <authorList>
            <consortium name="Wellcome Sanger Institute Data Sharing"/>
        </authorList>
    </citation>
    <scope>NUCLEOTIDE SEQUENCE [LARGE SCALE GENOMIC DNA]</scope>
</reference>
<dbReference type="AlphaFoldDB" id="A0A672I599"/>
<dbReference type="InterPro" id="IPR016024">
    <property type="entry name" value="ARM-type_fold"/>
</dbReference>
<sequence length="234" mass="26586">MSPQKDLVLSFLREWDRGDRTVRSRMLISFVTQNSGKIFYDLELQFAQVASLFLARLTTWMRLTYLFGTDLGLQLKAIGIFLCASNHDQYLTEFLEDGGILTLLDILGHSQSKDLDKAEVVHLLTTVSNSGCKCKWLICESHGVEVIADCLAMSNTYETQESAWILLKSLSCGNPKYQDHIYKTLITLMSCTSPKAQQLVLNALRFVQVKQNLAPIHQVKAKMYFFKTFTTPEN</sequence>
<evidence type="ECO:0000313" key="2">
    <source>
        <dbReference type="Proteomes" id="UP000472267"/>
    </source>
</evidence>
<dbReference type="OMA" id="KIARNHI"/>
<evidence type="ECO:0000313" key="1">
    <source>
        <dbReference type="Ensembl" id="ENSSFAP00005036190.1"/>
    </source>
</evidence>
<reference evidence="1" key="3">
    <citation type="submission" date="2025-09" db="UniProtKB">
        <authorList>
            <consortium name="Ensembl"/>
        </authorList>
    </citation>
    <scope>IDENTIFICATION</scope>
</reference>
<dbReference type="Proteomes" id="UP000472267">
    <property type="component" value="Chromosome 23"/>
</dbReference>
<dbReference type="Pfam" id="PF17741">
    <property type="entry name" value="DUF5578"/>
    <property type="match status" value="1"/>
</dbReference>
<protein>
    <submittedName>
        <fullName evidence="1">Armadillo like helical domain containing 1</fullName>
    </submittedName>
</protein>
<organism evidence="1 2">
    <name type="scientific">Salarias fasciatus</name>
    <name type="common">Jewelled blenny</name>
    <name type="synonym">Blennius fasciatus</name>
    <dbReference type="NCBI Taxonomy" id="181472"/>
    <lineage>
        <taxon>Eukaryota</taxon>
        <taxon>Metazoa</taxon>
        <taxon>Chordata</taxon>
        <taxon>Craniata</taxon>
        <taxon>Vertebrata</taxon>
        <taxon>Euteleostomi</taxon>
        <taxon>Actinopterygii</taxon>
        <taxon>Neopterygii</taxon>
        <taxon>Teleostei</taxon>
        <taxon>Neoteleostei</taxon>
        <taxon>Acanthomorphata</taxon>
        <taxon>Ovalentaria</taxon>
        <taxon>Blenniimorphae</taxon>
        <taxon>Blenniiformes</taxon>
        <taxon>Blennioidei</taxon>
        <taxon>Blenniidae</taxon>
        <taxon>Salariinae</taxon>
        <taxon>Salarias</taxon>
    </lineage>
</organism>
<accession>A0A672I599</accession>
<dbReference type="SUPFAM" id="SSF48371">
    <property type="entry name" value="ARM repeat"/>
    <property type="match status" value="1"/>
</dbReference>
<keyword evidence="2" id="KW-1185">Reference proteome</keyword>
<dbReference type="InterPro" id="IPR041090">
    <property type="entry name" value="DUF5578"/>
</dbReference>
<dbReference type="PANTHER" id="PTHR34258">
    <property type="entry name" value="ARMADILLO-LIKE HELICAL DOMAIN CONTAINING PROTEIN 1"/>
    <property type="match status" value="1"/>
</dbReference>
<dbReference type="InParanoid" id="A0A672I599"/>